<dbReference type="Pfam" id="PF12974">
    <property type="entry name" value="Phosphonate-bd"/>
    <property type="match status" value="1"/>
</dbReference>
<name>A0A1E5L4I1_9FIRM</name>
<feature type="transmembrane region" description="Helical" evidence="3">
    <location>
        <begin position="7"/>
        <end position="26"/>
    </location>
</feature>
<comment type="similarity">
    <text evidence="1">Belongs to the phosphate/phosphite/phosphonate binding protein family.</text>
</comment>
<organism evidence="4 5">
    <name type="scientific">Desulfuribacillus stibiiarsenatis</name>
    <dbReference type="NCBI Taxonomy" id="1390249"/>
    <lineage>
        <taxon>Bacteria</taxon>
        <taxon>Bacillati</taxon>
        <taxon>Bacillota</taxon>
        <taxon>Desulfuribacillia</taxon>
        <taxon>Desulfuribacillales</taxon>
        <taxon>Desulfuribacillaceae</taxon>
        <taxon>Desulfuribacillus</taxon>
    </lineage>
</organism>
<evidence type="ECO:0000256" key="3">
    <source>
        <dbReference type="SAM" id="Phobius"/>
    </source>
</evidence>
<dbReference type="Gene3D" id="3.40.190.10">
    <property type="entry name" value="Periplasmic binding protein-like II"/>
    <property type="match status" value="2"/>
</dbReference>
<keyword evidence="3" id="KW-1133">Transmembrane helix</keyword>
<keyword evidence="2" id="KW-0732">Signal</keyword>
<dbReference type="NCBIfam" id="TIGR01098">
    <property type="entry name" value="3A0109s03R"/>
    <property type="match status" value="1"/>
</dbReference>
<dbReference type="STRING" id="1390249.BHU72_07380"/>
<keyword evidence="3" id="KW-0472">Membrane</keyword>
<keyword evidence="5" id="KW-1185">Reference proteome</keyword>
<dbReference type="CDD" id="cd13571">
    <property type="entry name" value="PBP2_PnhD_1"/>
    <property type="match status" value="1"/>
</dbReference>
<evidence type="ECO:0008006" key="6">
    <source>
        <dbReference type="Google" id="ProtNLM"/>
    </source>
</evidence>
<protein>
    <recommendedName>
        <fullName evidence="6">Phosphonate ABC transporter substrate-binding protein</fullName>
    </recommendedName>
</protein>
<dbReference type="Proteomes" id="UP000095255">
    <property type="component" value="Unassembled WGS sequence"/>
</dbReference>
<dbReference type="SUPFAM" id="SSF53850">
    <property type="entry name" value="Periplasmic binding protein-like II"/>
    <property type="match status" value="1"/>
</dbReference>
<sequence length="310" mass="35450">MLNRKTMIFMAIIPLLLGTIFLYEVLNRNDKEYDVVFADLEEYNSKQNIEGQKLRVALATGISPKSNLQYYTDLMHFIEQKTGFHIEVIQRKSYSEINNLLSLNLIDVALICSSSYVILENEVDLLVAPEFHGEHQYQSFIIVKSDSDIHSFNQLQGKTFAFSDPISTTGFFYPKSLLLKSNHTMDSYFANYFFTYSHDNSIYSVINGLADGAAVDSTIFRKLTKQDPLILEKLRVINSSPYYCNSPIVASKNLSPDIKKRLIDALISINDSAEDKELFQKYGITGYHDEKTVNYKVVKDLVHEVLNESK</sequence>
<gene>
    <name evidence="4" type="ORF">BHU72_07380</name>
</gene>
<dbReference type="RefSeq" id="WP_069702736.1">
    <property type="nucleotide sequence ID" value="NZ_MJAT01000035.1"/>
</dbReference>
<dbReference type="AlphaFoldDB" id="A0A1E5L4I1"/>
<dbReference type="PANTHER" id="PTHR35841:SF1">
    <property type="entry name" value="PHOSPHONATES-BINDING PERIPLASMIC PROTEIN"/>
    <property type="match status" value="1"/>
</dbReference>
<accession>A0A1E5L4I1</accession>
<dbReference type="InterPro" id="IPR005770">
    <property type="entry name" value="PhnD"/>
</dbReference>
<comment type="caution">
    <text evidence="4">The sequence shown here is derived from an EMBL/GenBank/DDBJ whole genome shotgun (WGS) entry which is preliminary data.</text>
</comment>
<evidence type="ECO:0000256" key="1">
    <source>
        <dbReference type="ARBA" id="ARBA00007162"/>
    </source>
</evidence>
<dbReference type="PANTHER" id="PTHR35841">
    <property type="entry name" value="PHOSPHONATES-BINDING PERIPLASMIC PROTEIN"/>
    <property type="match status" value="1"/>
</dbReference>
<proteinExistence type="inferred from homology"/>
<reference evidence="4 5" key="1">
    <citation type="submission" date="2016-09" db="EMBL/GenBank/DDBJ databases">
        <title>Desulfuribacillus arsenicus sp. nov., an obligately anaerobic, dissimilatory arsenic- and antimonate-reducing bacterium isolated from anoxic sediments.</title>
        <authorList>
            <person name="Abin C.A."/>
            <person name="Hollibaugh J.T."/>
        </authorList>
    </citation>
    <scope>NUCLEOTIDE SEQUENCE [LARGE SCALE GENOMIC DNA]</scope>
    <source>
        <strain evidence="4 5">MLFW-2</strain>
    </source>
</reference>
<dbReference type="GO" id="GO:0043190">
    <property type="term" value="C:ATP-binding cassette (ABC) transporter complex"/>
    <property type="evidence" value="ECO:0007669"/>
    <property type="project" value="InterPro"/>
</dbReference>
<dbReference type="EMBL" id="MJAT01000035">
    <property type="protein sequence ID" value="OEH85001.1"/>
    <property type="molecule type" value="Genomic_DNA"/>
</dbReference>
<keyword evidence="3" id="KW-0812">Transmembrane</keyword>
<evidence type="ECO:0000256" key="2">
    <source>
        <dbReference type="ARBA" id="ARBA00022729"/>
    </source>
</evidence>
<evidence type="ECO:0000313" key="5">
    <source>
        <dbReference type="Proteomes" id="UP000095255"/>
    </source>
</evidence>
<evidence type="ECO:0000313" key="4">
    <source>
        <dbReference type="EMBL" id="OEH85001.1"/>
    </source>
</evidence>
<dbReference type="GO" id="GO:0055085">
    <property type="term" value="P:transmembrane transport"/>
    <property type="evidence" value="ECO:0007669"/>
    <property type="project" value="InterPro"/>
</dbReference>